<dbReference type="Proteomes" id="UP000308768">
    <property type="component" value="Unassembled WGS sequence"/>
</dbReference>
<dbReference type="SUPFAM" id="SSF55856">
    <property type="entry name" value="Cytochrome b5-like heme/steroid binding domain"/>
    <property type="match status" value="1"/>
</dbReference>
<organism evidence="4 5">
    <name type="scientific">Cryomyces minteri</name>
    <dbReference type="NCBI Taxonomy" id="331657"/>
    <lineage>
        <taxon>Eukaryota</taxon>
        <taxon>Fungi</taxon>
        <taxon>Dikarya</taxon>
        <taxon>Ascomycota</taxon>
        <taxon>Pezizomycotina</taxon>
        <taxon>Dothideomycetes</taxon>
        <taxon>Dothideomycetes incertae sedis</taxon>
        <taxon>Cryomyces</taxon>
    </lineage>
</organism>
<feature type="region of interest" description="Disordered" evidence="2">
    <location>
        <begin position="43"/>
        <end position="79"/>
    </location>
</feature>
<evidence type="ECO:0000259" key="3">
    <source>
        <dbReference type="SMART" id="SM01117"/>
    </source>
</evidence>
<reference evidence="4 5" key="1">
    <citation type="submission" date="2017-03" db="EMBL/GenBank/DDBJ databases">
        <title>Genomes of endolithic fungi from Antarctica.</title>
        <authorList>
            <person name="Coleine C."/>
            <person name="Masonjones S."/>
            <person name="Stajich J.E."/>
        </authorList>
    </citation>
    <scope>NUCLEOTIDE SEQUENCE [LARGE SCALE GENOMIC DNA]</scope>
    <source>
        <strain evidence="4 5">CCFEE 5187</strain>
    </source>
</reference>
<dbReference type="FunFam" id="3.10.120.10:FF:000018">
    <property type="entry name" value="Heme/steroid binding domain protein, putative"/>
    <property type="match status" value="1"/>
</dbReference>
<dbReference type="Gene3D" id="3.10.120.10">
    <property type="entry name" value="Cytochrome b5-like heme/steroid binding domain"/>
    <property type="match status" value="1"/>
</dbReference>
<feature type="compositionally biased region" description="Basic and acidic residues" evidence="2">
    <location>
        <begin position="47"/>
        <end position="62"/>
    </location>
</feature>
<protein>
    <recommendedName>
        <fullName evidence="3">Cytochrome b5 heme-binding domain-containing protein</fullName>
    </recommendedName>
</protein>
<evidence type="ECO:0000256" key="1">
    <source>
        <dbReference type="ARBA" id="ARBA00038357"/>
    </source>
</evidence>
<dbReference type="InterPro" id="IPR036400">
    <property type="entry name" value="Cyt_B5-like_heme/steroid_sf"/>
</dbReference>
<dbReference type="InterPro" id="IPR001199">
    <property type="entry name" value="Cyt_B5-like_heme/steroid-bd"/>
</dbReference>
<name>A0A4U0XIT6_9PEZI</name>
<dbReference type="OrthoDB" id="10257697at2759"/>
<comment type="similarity">
    <text evidence="1">Belongs to the cytochrome b5 family. MAPR subfamily.</text>
</comment>
<dbReference type="PANTHER" id="PTHR10281">
    <property type="entry name" value="MEMBRANE-ASSOCIATED PROGESTERONE RECEPTOR COMPONENT-RELATED"/>
    <property type="match status" value="1"/>
</dbReference>
<evidence type="ECO:0000256" key="2">
    <source>
        <dbReference type="SAM" id="MobiDB-lite"/>
    </source>
</evidence>
<dbReference type="EMBL" id="NAJN01000347">
    <property type="protein sequence ID" value="TKA74595.1"/>
    <property type="molecule type" value="Genomic_DNA"/>
</dbReference>
<dbReference type="PANTHER" id="PTHR10281:SF76">
    <property type="entry name" value="CALCUTTA CUP-RELATED"/>
    <property type="match status" value="1"/>
</dbReference>
<dbReference type="AlphaFoldDB" id="A0A4U0XIT6"/>
<comment type="caution">
    <text evidence="4">The sequence shown here is derived from an EMBL/GenBank/DDBJ whole genome shotgun (WGS) entry which is preliminary data.</text>
</comment>
<feature type="domain" description="Cytochrome b5 heme-binding" evidence="3">
    <location>
        <begin position="98"/>
        <end position="178"/>
    </location>
</feature>
<dbReference type="Pfam" id="PF00173">
    <property type="entry name" value="Cyt-b5"/>
    <property type="match status" value="1"/>
</dbReference>
<dbReference type="SMART" id="SM01117">
    <property type="entry name" value="Cyt-b5"/>
    <property type="match status" value="1"/>
</dbReference>
<gene>
    <name evidence="4" type="ORF">B0A49_03662</name>
</gene>
<evidence type="ECO:0000313" key="5">
    <source>
        <dbReference type="Proteomes" id="UP000308768"/>
    </source>
</evidence>
<dbReference type="GO" id="GO:0012505">
    <property type="term" value="C:endomembrane system"/>
    <property type="evidence" value="ECO:0007669"/>
    <property type="project" value="TreeGrafter"/>
</dbReference>
<dbReference type="InterPro" id="IPR050577">
    <property type="entry name" value="MAPR/NEUFC/NENF-like"/>
</dbReference>
<evidence type="ECO:0000313" key="4">
    <source>
        <dbReference type="EMBL" id="TKA74595.1"/>
    </source>
</evidence>
<dbReference type="STRING" id="331657.A0A4U0XIT6"/>
<proteinExistence type="inferred from homology"/>
<sequence length="259" mass="28600">MPTRTRLWDLVRTALAPSALVAEVTVLATIAALAHPSGACLPWSSKSKREAAEQQRQRERLGFGEAHPTPASATRPRSRALDLQQLGRERRAQGPVSLTDLALRDYDGVDASKPIYVALNGSIYDVTAGRHVYGPGGSYHFFAGRDAARAFVTGCFDDDLTPDLRGAEETYMPVDDPAEAISSAERKMRRQRERRAALKQVEQAIEGWASMFRGEGGKPYFKVGEVDRPASWNALLEKLPVKKLCERAQKGRPKRKAEN</sequence>
<dbReference type="GO" id="GO:0016020">
    <property type="term" value="C:membrane"/>
    <property type="evidence" value="ECO:0007669"/>
    <property type="project" value="TreeGrafter"/>
</dbReference>
<accession>A0A4U0XIT6</accession>
<keyword evidence="5" id="KW-1185">Reference proteome</keyword>